<dbReference type="InterPro" id="IPR043519">
    <property type="entry name" value="NT_sf"/>
</dbReference>
<evidence type="ECO:0008006" key="3">
    <source>
        <dbReference type="Google" id="ProtNLM"/>
    </source>
</evidence>
<sequence length="94" mass="10816">MVQAACRGFAGRGGDYFLSVGTPGRRNASVERRPHHQYIVEEDSPGWQNWLAFRDHLRESVADRNEYVRIKRELAAVDDEDRPAYRPRRSSPGC</sequence>
<dbReference type="SUPFAM" id="SSF81301">
    <property type="entry name" value="Nucleotidyltransferase"/>
    <property type="match status" value="1"/>
</dbReference>
<reference evidence="2" key="1">
    <citation type="journal article" date="2019" name="Int. J. Syst. Evol. Microbiol.">
        <title>The Global Catalogue of Microorganisms (GCM) 10K type strain sequencing project: providing services to taxonomists for standard genome sequencing and annotation.</title>
        <authorList>
            <consortium name="The Broad Institute Genomics Platform"/>
            <consortium name="The Broad Institute Genome Sequencing Center for Infectious Disease"/>
            <person name="Wu L."/>
            <person name="Ma J."/>
        </authorList>
    </citation>
    <scope>NUCLEOTIDE SEQUENCE [LARGE SCALE GENOMIC DNA]</scope>
    <source>
        <strain evidence="2">JCM 14306</strain>
    </source>
</reference>
<accession>A0ABP4QVW3</accession>
<dbReference type="Proteomes" id="UP001501319">
    <property type="component" value="Unassembled WGS sequence"/>
</dbReference>
<protein>
    <recommendedName>
        <fullName evidence="3">GrpB family protein</fullName>
    </recommendedName>
</protein>
<dbReference type="RefSeq" id="WP_344107527.1">
    <property type="nucleotide sequence ID" value="NZ_BAAANE010000001.1"/>
</dbReference>
<dbReference type="Gene3D" id="3.30.460.10">
    <property type="entry name" value="Beta Polymerase, domain 2"/>
    <property type="match status" value="1"/>
</dbReference>
<dbReference type="InterPro" id="IPR007344">
    <property type="entry name" value="GrpB/CoaE"/>
</dbReference>
<gene>
    <name evidence="1" type="ORF">GCM10009744_01970</name>
</gene>
<dbReference type="Pfam" id="PF04229">
    <property type="entry name" value="GrpB"/>
    <property type="match status" value="1"/>
</dbReference>
<dbReference type="EMBL" id="BAAANE010000001">
    <property type="protein sequence ID" value="GAA1618932.1"/>
    <property type="molecule type" value="Genomic_DNA"/>
</dbReference>
<evidence type="ECO:0000313" key="1">
    <source>
        <dbReference type="EMBL" id="GAA1618932.1"/>
    </source>
</evidence>
<proteinExistence type="predicted"/>
<comment type="caution">
    <text evidence="1">The sequence shown here is derived from an EMBL/GenBank/DDBJ whole genome shotgun (WGS) entry which is preliminary data.</text>
</comment>
<organism evidence="1 2">
    <name type="scientific">Kribbella alba</name>
    <dbReference type="NCBI Taxonomy" id="190197"/>
    <lineage>
        <taxon>Bacteria</taxon>
        <taxon>Bacillati</taxon>
        <taxon>Actinomycetota</taxon>
        <taxon>Actinomycetes</taxon>
        <taxon>Propionibacteriales</taxon>
        <taxon>Kribbellaceae</taxon>
        <taxon>Kribbella</taxon>
    </lineage>
</organism>
<keyword evidence="2" id="KW-1185">Reference proteome</keyword>
<evidence type="ECO:0000313" key="2">
    <source>
        <dbReference type="Proteomes" id="UP001501319"/>
    </source>
</evidence>
<name>A0ABP4QVW3_9ACTN</name>